<dbReference type="RefSeq" id="WP_267561545.1">
    <property type="nucleotide sequence ID" value="NZ_JAPNTZ010000002.1"/>
</dbReference>
<feature type="transmembrane region" description="Helical" evidence="1">
    <location>
        <begin position="22"/>
        <end position="40"/>
    </location>
</feature>
<evidence type="ECO:0000256" key="1">
    <source>
        <dbReference type="SAM" id="Phobius"/>
    </source>
</evidence>
<keyword evidence="1" id="KW-0472">Membrane</keyword>
<evidence type="ECO:0000313" key="3">
    <source>
        <dbReference type="Proteomes" id="UP001151002"/>
    </source>
</evidence>
<comment type="caution">
    <text evidence="2">The sequence shown here is derived from an EMBL/GenBank/DDBJ whole genome shotgun (WGS) entry which is preliminary data.</text>
</comment>
<keyword evidence="3" id="KW-1185">Reference proteome</keyword>
<evidence type="ECO:0008006" key="4">
    <source>
        <dbReference type="Google" id="ProtNLM"/>
    </source>
</evidence>
<proteinExistence type="predicted"/>
<organism evidence="2 3">
    <name type="scientific">Paractinoplanes pyxinae</name>
    <dbReference type="NCBI Taxonomy" id="2997416"/>
    <lineage>
        <taxon>Bacteria</taxon>
        <taxon>Bacillati</taxon>
        <taxon>Actinomycetota</taxon>
        <taxon>Actinomycetes</taxon>
        <taxon>Micromonosporales</taxon>
        <taxon>Micromonosporaceae</taxon>
        <taxon>Paractinoplanes</taxon>
    </lineage>
</organism>
<keyword evidence="1" id="KW-0812">Transmembrane</keyword>
<protein>
    <recommendedName>
        <fullName evidence="4">ATP synthase F0 subunit 8</fullName>
    </recommendedName>
</protein>
<evidence type="ECO:0000313" key="2">
    <source>
        <dbReference type="EMBL" id="MCY1137596.1"/>
    </source>
</evidence>
<name>A0ABT4ATN8_9ACTN</name>
<gene>
    <name evidence="2" type="ORF">OWR29_06250</name>
</gene>
<sequence>MDQYLQTAYDVTSGLFGPESGVPWWAWMAVIVALFWKVAVKEPKNGREAAAERDDLMLAQMFNDDSGKKKK</sequence>
<dbReference type="Proteomes" id="UP001151002">
    <property type="component" value="Unassembled WGS sequence"/>
</dbReference>
<reference evidence="2" key="1">
    <citation type="submission" date="2022-11" db="EMBL/GenBank/DDBJ databases">
        <authorList>
            <person name="Somphong A."/>
            <person name="Phongsopitanun W."/>
        </authorList>
    </citation>
    <scope>NUCLEOTIDE SEQUENCE</scope>
    <source>
        <strain evidence="2">Pm04-4</strain>
    </source>
</reference>
<keyword evidence="1" id="KW-1133">Transmembrane helix</keyword>
<accession>A0ABT4ATN8</accession>
<dbReference type="EMBL" id="JAPNTZ010000002">
    <property type="protein sequence ID" value="MCY1137596.1"/>
    <property type="molecule type" value="Genomic_DNA"/>
</dbReference>